<name>A0A0E0RI32_ORYRU</name>
<dbReference type="Gramene" id="ORUFI12G15570.1">
    <property type="protein sequence ID" value="ORUFI12G15570.1"/>
    <property type="gene ID" value="ORUFI12G15570"/>
</dbReference>
<keyword evidence="2" id="KW-1185">Reference proteome</keyword>
<sequence>MHFKKCFLQLLLKNPLALEKITVKFDPSCIFENPKEFREKINFNICLVIRGSRPHVIRSSVSVAYSMAP</sequence>
<dbReference type="EnsemblPlants" id="ORUFI12G15570.1">
    <property type="protein sequence ID" value="ORUFI12G15570.1"/>
    <property type="gene ID" value="ORUFI12G15570"/>
</dbReference>
<dbReference type="HOGENOM" id="CLU_2816737_0_0_1"/>
<evidence type="ECO:0000313" key="1">
    <source>
        <dbReference type="EnsemblPlants" id="ORUFI12G15570.1"/>
    </source>
</evidence>
<reference evidence="2" key="1">
    <citation type="submission" date="2013-06" db="EMBL/GenBank/DDBJ databases">
        <authorList>
            <person name="Zhao Q."/>
        </authorList>
    </citation>
    <scope>NUCLEOTIDE SEQUENCE</scope>
    <source>
        <strain evidence="2">cv. W1943</strain>
    </source>
</reference>
<proteinExistence type="predicted"/>
<organism evidence="1 2">
    <name type="scientific">Oryza rufipogon</name>
    <name type="common">Brownbeard rice</name>
    <name type="synonym">Asian wild rice</name>
    <dbReference type="NCBI Taxonomy" id="4529"/>
    <lineage>
        <taxon>Eukaryota</taxon>
        <taxon>Viridiplantae</taxon>
        <taxon>Streptophyta</taxon>
        <taxon>Embryophyta</taxon>
        <taxon>Tracheophyta</taxon>
        <taxon>Spermatophyta</taxon>
        <taxon>Magnoliopsida</taxon>
        <taxon>Liliopsida</taxon>
        <taxon>Poales</taxon>
        <taxon>Poaceae</taxon>
        <taxon>BOP clade</taxon>
        <taxon>Oryzoideae</taxon>
        <taxon>Oryzeae</taxon>
        <taxon>Oryzinae</taxon>
        <taxon>Oryza</taxon>
    </lineage>
</organism>
<evidence type="ECO:0000313" key="2">
    <source>
        <dbReference type="Proteomes" id="UP000008022"/>
    </source>
</evidence>
<dbReference type="Proteomes" id="UP000008022">
    <property type="component" value="Unassembled WGS sequence"/>
</dbReference>
<accession>A0A0E0RI32</accession>
<reference evidence="1" key="2">
    <citation type="submission" date="2015-06" db="UniProtKB">
        <authorList>
            <consortium name="EnsemblPlants"/>
        </authorList>
    </citation>
    <scope>IDENTIFICATION</scope>
</reference>
<dbReference type="AlphaFoldDB" id="A0A0E0RI32"/>
<protein>
    <submittedName>
        <fullName evidence="1">Uncharacterized protein</fullName>
    </submittedName>
</protein>